<feature type="domain" description="Protein FecR C-terminal" evidence="3">
    <location>
        <begin position="264"/>
        <end position="331"/>
    </location>
</feature>
<evidence type="ECO:0000259" key="3">
    <source>
        <dbReference type="Pfam" id="PF16344"/>
    </source>
</evidence>
<organism evidence="4 5">
    <name type="scientific">Gaoshiqia sediminis</name>
    <dbReference type="NCBI Taxonomy" id="2986998"/>
    <lineage>
        <taxon>Bacteria</taxon>
        <taxon>Pseudomonadati</taxon>
        <taxon>Bacteroidota</taxon>
        <taxon>Bacteroidia</taxon>
        <taxon>Marinilabiliales</taxon>
        <taxon>Prolixibacteraceae</taxon>
        <taxon>Gaoshiqia</taxon>
    </lineage>
</organism>
<dbReference type="InterPro" id="IPR006860">
    <property type="entry name" value="FecR"/>
</dbReference>
<dbReference type="PIRSF" id="PIRSF018266">
    <property type="entry name" value="FecR"/>
    <property type="match status" value="1"/>
</dbReference>
<dbReference type="AlphaFoldDB" id="A0AA41Y5L6"/>
<dbReference type="InterPro" id="IPR032508">
    <property type="entry name" value="FecR_C"/>
</dbReference>
<dbReference type="FunFam" id="2.60.120.1440:FF:000001">
    <property type="entry name" value="Putative anti-sigma factor"/>
    <property type="match status" value="1"/>
</dbReference>
<dbReference type="Gene3D" id="2.60.120.1440">
    <property type="match status" value="1"/>
</dbReference>
<dbReference type="Pfam" id="PF04773">
    <property type="entry name" value="FecR"/>
    <property type="match status" value="1"/>
</dbReference>
<keyword evidence="1" id="KW-0472">Membrane</keyword>
<dbReference type="PANTHER" id="PTHR30273:SF2">
    <property type="entry name" value="PROTEIN FECR"/>
    <property type="match status" value="1"/>
</dbReference>
<dbReference type="Gene3D" id="3.55.50.30">
    <property type="match status" value="1"/>
</dbReference>
<evidence type="ECO:0000313" key="5">
    <source>
        <dbReference type="Proteomes" id="UP001163821"/>
    </source>
</evidence>
<dbReference type="GO" id="GO:0016989">
    <property type="term" value="F:sigma factor antagonist activity"/>
    <property type="evidence" value="ECO:0007669"/>
    <property type="project" value="TreeGrafter"/>
</dbReference>
<keyword evidence="5" id="KW-1185">Reference proteome</keyword>
<dbReference type="RefSeq" id="WP_282589922.1">
    <property type="nucleotide sequence ID" value="NZ_JAPAAF010000001.1"/>
</dbReference>
<feature type="transmembrane region" description="Helical" evidence="1">
    <location>
        <begin position="86"/>
        <end position="107"/>
    </location>
</feature>
<evidence type="ECO:0000259" key="2">
    <source>
        <dbReference type="Pfam" id="PF04773"/>
    </source>
</evidence>
<comment type="caution">
    <text evidence="4">The sequence shown here is derived from an EMBL/GenBank/DDBJ whole genome shotgun (WGS) entry which is preliminary data.</text>
</comment>
<keyword evidence="1" id="KW-0812">Transmembrane</keyword>
<accession>A0AA41Y5L6</accession>
<protein>
    <submittedName>
        <fullName evidence="4">FecR domain-containing protein</fullName>
    </submittedName>
</protein>
<gene>
    <name evidence="4" type="ORF">N2K84_01160</name>
</gene>
<proteinExistence type="predicted"/>
<reference evidence="4" key="1">
    <citation type="submission" date="2022-10" db="EMBL/GenBank/DDBJ databases">
        <title>Gaoshiqiia sediminis gen. nov., sp. nov., isolated from coastal sediment.</title>
        <authorList>
            <person name="Yu W.X."/>
            <person name="Mu D.S."/>
            <person name="Du J.Z."/>
            <person name="Liang Y.Q."/>
        </authorList>
    </citation>
    <scope>NUCLEOTIDE SEQUENCE</scope>
    <source>
        <strain evidence="4">A06</strain>
    </source>
</reference>
<dbReference type="EMBL" id="JAPAAF010000001">
    <property type="protein sequence ID" value="MCW0481318.1"/>
    <property type="molecule type" value="Genomic_DNA"/>
</dbReference>
<dbReference type="InterPro" id="IPR012373">
    <property type="entry name" value="Ferrdict_sens_TM"/>
</dbReference>
<feature type="domain" description="FecR protein" evidence="2">
    <location>
        <begin position="123"/>
        <end position="218"/>
    </location>
</feature>
<dbReference type="Pfam" id="PF16344">
    <property type="entry name" value="FecR_C"/>
    <property type="match status" value="1"/>
</dbReference>
<keyword evidence="1" id="KW-1133">Transmembrane helix</keyword>
<evidence type="ECO:0000313" key="4">
    <source>
        <dbReference type="EMBL" id="MCW0481318.1"/>
    </source>
</evidence>
<sequence length="336" mass="38209">MSENHIDILIGKALSGNATPGELAELKELKKQSQEYTEAYTQSQKIWQHAESWISKGDIQQDKIKTQGEINKNLFRQIRRSKRLLSIYKLAAILAFPIALAISLLLMKQNQEDVLLVSTTTEITAPTGHIAKCKLPDGTEVWINSGSTITYDASGFGSDTREVSLNGEAYFEVFKDRQKTFFVRTPLADVKVTGTSFNVKAHSDSQSFETVLSEGSVELDLKRQGQELLKMEPGERVIYEKAQGKVLVQQVDPELFSSWRNGEIIFKDATLNDLANELERIYGVRFRFEDPNMAGYRFRGMFSYSNNLIDALEKIKVTAQVDYYIENKEVWLKKRN</sequence>
<dbReference type="Proteomes" id="UP001163821">
    <property type="component" value="Unassembled WGS sequence"/>
</dbReference>
<dbReference type="PANTHER" id="PTHR30273">
    <property type="entry name" value="PERIPLASMIC SIGNAL SENSOR AND SIGMA FACTOR ACTIVATOR FECR-RELATED"/>
    <property type="match status" value="1"/>
</dbReference>
<evidence type="ECO:0000256" key="1">
    <source>
        <dbReference type="SAM" id="Phobius"/>
    </source>
</evidence>
<name>A0AA41Y5L6_9BACT</name>